<dbReference type="InterPro" id="IPR010930">
    <property type="entry name" value="Flg_bb/hook_C_dom"/>
</dbReference>
<dbReference type="SUPFAM" id="SSF117143">
    <property type="entry name" value="Flagellar hook protein flgE"/>
    <property type="match status" value="1"/>
</dbReference>
<keyword evidence="7" id="KW-1185">Reference proteome</keyword>
<comment type="similarity">
    <text evidence="1 2">Belongs to the flagella basal body rod proteins family.</text>
</comment>
<organism evidence="6 7">
    <name type="scientific">Desulfosporosinus metallidurans</name>
    <dbReference type="NCBI Taxonomy" id="1888891"/>
    <lineage>
        <taxon>Bacteria</taxon>
        <taxon>Bacillati</taxon>
        <taxon>Bacillota</taxon>
        <taxon>Clostridia</taxon>
        <taxon>Eubacteriales</taxon>
        <taxon>Desulfitobacteriaceae</taxon>
        <taxon>Desulfosporosinus</taxon>
    </lineage>
</organism>
<dbReference type="OrthoDB" id="9804559at2"/>
<keyword evidence="6" id="KW-0282">Flagellum</keyword>
<dbReference type="InterPro" id="IPR012836">
    <property type="entry name" value="FlgF"/>
</dbReference>
<evidence type="ECO:0000256" key="1">
    <source>
        <dbReference type="ARBA" id="ARBA00009677"/>
    </source>
</evidence>
<keyword evidence="6" id="KW-0966">Cell projection</keyword>
<comment type="caution">
    <text evidence="6">The sequence shown here is derived from an EMBL/GenBank/DDBJ whole genome shotgun (WGS) entry which is preliminary data.</text>
</comment>
<proteinExistence type="inferred from homology"/>
<evidence type="ECO:0000259" key="4">
    <source>
        <dbReference type="Pfam" id="PF06429"/>
    </source>
</evidence>
<feature type="domain" description="Flagellar basal-body/hook protein C-terminal" evidence="4">
    <location>
        <begin position="199"/>
        <end position="242"/>
    </location>
</feature>
<name>A0A1Q8R1L9_9FIRM</name>
<dbReference type="EMBL" id="MLBF01000003">
    <property type="protein sequence ID" value="OLN33476.1"/>
    <property type="molecule type" value="Genomic_DNA"/>
</dbReference>
<dbReference type="InterPro" id="IPR001444">
    <property type="entry name" value="Flag_bb_rod_N"/>
</dbReference>
<dbReference type="GO" id="GO:0071978">
    <property type="term" value="P:bacterial-type flagellum-dependent swarming motility"/>
    <property type="evidence" value="ECO:0007669"/>
    <property type="project" value="TreeGrafter"/>
</dbReference>
<dbReference type="AlphaFoldDB" id="A0A1Q8R1L9"/>
<feature type="domain" description="Flagellar hook protein FlgE/F/G-like D1" evidence="5">
    <location>
        <begin position="98"/>
        <end position="155"/>
    </location>
</feature>
<reference evidence="6 7" key="1">
    <citation type="submission" date="2016-09" db="EMBL/GenBank/DDBJ databases">
        <title>Complete genome of Desulfosporosinus sp. OL.</title>
        <authorList>
            <person name="Mardanov A."/>
            <person name="Beletsky A."/>
            <person name="Panova A."/>
            <person name="Karnachuk O."/>
            <person name="Ravin N."/>
        </authorList>
    </citation>
    <scope>NUCLEOTIDE SEQUENCE [LARGE SCALE GENOMIC DNA]</scope>
    <source>
        <strain evidence="6 7">OL</strain>
    </source>
</reference>
<dbReference type="InterPro" id="IPR020013">
    <property type="entry name" value="Flagellar_FlgE/F/G"/>
</dbReference>
<dbReference type="NCBIfam" id="TIGR03506">
    <property type="entry name" value="FlgEFG_subfam"/>
    <property type="match status" value="1"/>
</dbReference>
<evidence type="ECO:0000313" key="6">
    <source>
        <dbReference type="EMBL" id="OLN33476.1"/>
    </source>
</evidence>
<dbReference type="STRING" id="1888891.DSOL_0723"/>
<comment type="subcellular location">
    <subcellularLocation>
        <location evidence="2">Bacterial flagellum basal body</location>
    </subcellularLocation>
</comment>
<dbReference type="GO" id="GO:0030694">
    <property type="term" value="C:bacterial-type flagellum basal body, rod"/>
    <property type="evidence" value="ECO:0007669"/>
    <property type="project" value="InterPro"/>
</dbReference>
<evidence type="ECO:0000313" key="7">
    <source>
        <dbReference type="Proteomes" id="UP000186102"/>
    </source>
</evidence>
<dbReference type="RefSeq" id="WP_075363517.1">
    <property type="nucleotide sequence ID" value="NZ_MLBF01000003.1"/>
</dbReference>
<evidence type="ECO:0000256" key="2">
    <source>
        <dbReference type="RuleBase" id="RU362116"/>
    </source>
</evidence>
<accession>A0A1Q8R1L9</accession>
<dbReference type="Proteomes" id="UP000186102">
    <property type="component" value="Unassembled WGS sequence"/>
</dbReference>
<dbReference type="Pfam" id="PF22692">
    <property type="entry name" value="LlgE_F_G_D1"/>
    <property type="match status" value="1"/>
</dbReference>
<dbReference type="PANTHER" id="PTHR30435:SF19">
    <property type="entry name" value="FLAGELLAR BASAL-BODY ROD PROTEIN FLGG"/>
    <property type="match status" value="1"/>
</dbReference>
<sequence>MIRGLYTSATGMLAAQTQSEIIGDNVANVKTPGYKEKLASNVSFPSMLIERMGGNQATEAVQIGGLGTGVGVDRTVQSTIQGALETTGVKTDLALTSPGYFTVQTPGGDRYTRDGRFQLDANGMLQSPDGYALLGENGPIGPLSSEFSVKADGTIMDNGRVVDRLRVAEISADALKREGQSLYSSSQPVQASVATQVLQGSIEASNVDLPGQMVQMMTVMKAYEANQRVIQTQDEMIGKAVNEVGKI</sequence>
<evidence type="ECO:0000259" key="3">
    <source>
        <dbReference type="Pfam" id="PF00460"/>
    </source>
</evidence>
<feature type="domain" description="Flagellar basal body rod protein N-terminal" evidence="3">
    <location>
        <begin position="5"/>
        <end position="35"/>
    </location>
</feature>
<dbReference type="NCBIfam" id="TIGR02490">
    <property type="entry name" value="flgF"/>
    <property type="match status" value="1"/>
</dbReference>
<keyword evidence="6" id="KW-0969">Cilium</keyword>
<evidence type="ECO:0000259" key="5">
    <source>
        <dbReference type="Pfam" id="PF22692"/>
    </source>
</evidence>
<dbReference type="Pfam" id="PF00460">
    <property type="entry name" value="Flg_bb_rod"/>
    <property type="match status" value="1"/>
</dbReference>
<dbReference type="InterPro" id="IPR053967">
    <property type="entry name" value="LlgE_F_G-like_D1"/>
</dbReference>
<dbReference type="Pfam" id="PF06429">
    <property type="entry name" value="Flg_bbr_C"/>
    <property type="match status" value="1"/>
</dbReference>
<dbReference type="PANTHER" id="PTHR30435">
    <property type="entry name" value="FLAGELLAR PROTEIN"/>
    <property type="match status" value="1"/>
</dbReference>
<gene>
    <name evidence="6" type="ORF">DSOL_0723</name>
</gene>
<dbReference type="InterPro" id="IPR037925">
    <property type="entry name" value="FlgE/F/G-like"/>
</dbReference>
<keyword evidence="2" id="KW-0975">Bacterial flagellum</keyword>
<protein>
    <submittedName>
        <fullName evidence="6">Flagellar basal-body rod protein FlgF</fullName>
    </submittedName>
</protein>